<dbReference type="InterPro" id="IPR035959">
    <property type="entry name" value="RutC-like_sf"/>
</dbReference>
<dbReference type="SUPFAM" id="SSF55298">
    <property type="entry name" value="YjgF-like"/>
    <property type="match status" value="1"/>
</dbReference>
<name>A0ABV7AGI5_9RHOB</name>
<gene>
    <name evidence="1" type="ORF">ACFOES_08945</name>
</gene>
<dbReference type="CDD" id="cd06150">
    <property type="entry name" value="YjgF_YER057c_UK114_like_2"/>
    <property type="match status" value="1"/>
</dbReference>
<accession>A0ABV7AGI5</accession>
<keyword evidence="2" id="KW-1185">Reference proteome</keyword>
<dbReference type="InterPro" id="IPR006175">
    <property type="entry name" value="YjgF/YER057c/UK114"/>
</dbReference>
<evidence type="ECO:0000313" key="2">
    <source>
        <dbReference type="Proteomes" id="UP001595443"/>
    </source>
</evidence>
<sequence>MSEITRLETGTRMSQAVIHNGTVYLAGQVGDPAADVAEQARGCLANVDRLLAEAGTDKTRILTAQVWLADMADFAAVNEVWDAWVPAGQAPARAAGESKLAAPEYRVEVLVIAALP</sequence>
<proteinExistence type="predicted"/>
<dbReference type="Gene3D" id="3.30.1330.40">
    <property type="entry name" value="RutC-like"/>
    <property type="match status" value="1"/>
</dbReference>
<dbReference type="Pfam" id="PF01042">
    <property type="entry name" value="Ribonuc_L-PSP"/>
    <property type="match status" value="1"/>
</dbReference>
<dbReference type="Proteomes" id="UP001595443">
    <property type="component" value="Unassembled WGS sequence"/>
</dbReference>
<reference evidence="2" key="1">
    <citation type="journal article" date="2019" name="Int. J. Syst. Evol. Microbiol.">
        <title>The Global Catalogue of Microorganisms (GCM) 10K type strain sequencing project: providing services to taxonomists for standard genome sequencing and annotation.</title>
        <authorList>
            <consortium name="The Broad Institute Genomics Platform"/>
            <consortium name="The Broad Institute Genome Sequencing Center for Infectious Disease"/>
            <person name="Wu L."/>
            <person name="Ma J."/>
        </authorList>
    </citation>
    <scope>NUCLEOTIDE SEQUENCE [LARGE SCALE GENOMIC DNA]</scope>
    <source>
        <strain evidence="2">KCTC 62192</strain>
    </source>
</reference>
<dbReference type="InterPro" id="IPR035709">
    <property type="entry name" value="YoaB-like"/>
</dbReference>
<protein>
    <submittedName>
        <fullName evidence="1">RidA family protein</fullName>
    </submittedName>
</protein>
<dbReference type="EMBL" id="JBHRSK010000004">
    <property type="protein sequence ID" value="MFC2968220.1"/>
    <property type="molecule type" value="Genomic_DNA"/>
</dbReference>
<dbReference type="PANTHER" id="PTHR47328">
    <property type="match status" value="1"/>
</dbReference>
<dbReference type="PANTHER" id="PTHR47328:SF1">
    <property type="entry name" value="RUTC FAMILY PROTEIN YOAB"/>
    <property type="match status" value="1"/>
</dbReference>
<comment type="caution">
    <text evidence="1">The sequence shown here is derived from an EMBL/GenBank/DDBJ whole genome shotgun (WGS) entry which is preliminary data.</text>
</comment>
<evidence type="ECO:0000313" key="1">
    <source>
        <dbReference type="EMBL" id="MFC2968220.1"/>
    </source>
</evidence>
<organism evidence="1 2">
    <name type="scientific">Acidimangrovimonas pyrenivorans</name>
    <dbReference type="NCBI Taxonomy" id="2030798"/>
    <lineage>
        <taxon>Bacteria</taxon>
        <taxon>Pseudomonadati</taxon>
        <taxon>Pseudomonadota</taxon>
        <taxon>Alphaproteobacteria</taxon>
        <taxon>Rhodobacterales</taxon>
        <taxon>Paracoccaceae</taxon>
        <taxon>Acidimangrovimonas</taxon>
    </lineage>
</organism>
<dbReference type="RefSeq" id="WP_377832890.1">
    <property type="nucleotide sequence ID" value="NZ_JBHRSK010000004.1"/>
</dbReference>